<dbReference type="OrthoDB" id="1198867at2"/>
<keyword evidence="3" id="KW-1185">Reference proteome</keyword>
<dbReference type="STRING" id="1317122.ATO12_16245"/>
<comment type="caution">
    <text evidence="2">The sequence shown here is derived from an EMBL/GenBank/DDBJ whole genome shotgun (WGS) entry which is preliminary data.</text>
</comment>
<dbReference type="eggNOG" id="COG0589">
    <property type="taxonomic scope" value="Bacteria"/>
</dbReference>
<dbReference type="Gene3D" id="3.40.50.620">
    <property type="entry name" value="HUPs"/>
    <property type="match status" value="1"/>
</dbReference>
<proteinExistence type="predicted"/>
<dbReference type="Pfam" id="PF00582">
    <property type="entry name" value="Usp"/>
    <property type="match status" value="1"/>
</dbReference>
<organism evidence="2 3">
    <name type="scientific">Aquimarina atlantica</name>
    <dbReference type="NCBI Taxonomy" id="1317122"/>
    <lineage>
        <taxon>Bacteria</taxon>
        <taxon>Pseudomonadati</taxon>
        <taxon>Bacteroidota</taxon>
        <taxon>Flavobacteriia</taxon>
        <taxon>Flavobacteriales</taxon>
        <taxon>Flavobacteriaceae</taxon>
        <taxon>Aquimarina</taxon>
    </lineage>
</organism>
<sequence>MKTRMLKTKYRLLVLIDQTKSSYTALRNAVNLAKVIDAGIEVFYVKSPMQVVQHDNQIAALRTLDEERIASKKAMQKLVDTVSDTENIPVIYSFAFGNVITEVQSHIAKTKPDIVVIGKRKPKRVNLLRGGLTSYLLKHHKGGILISGSDKHLISGHNVSLGFLDDISIQNEVGIVQDLKKCTDTPFKLFKIKKTGSILKKPTAFSQPEEQSIAENTVIFEFEEGMDNGNGLSKYIEKNKLGLLCVKREVKQKLSKSIGFNTKVQQTINKTNVPVLILDN</sequence>
<dbReference type="InterPro" id="IPR006016">
    <property type="entry name" value="UspA"/>
</dbReference>
<dbReference type="SUPFAM" id="SSF52402">
    <property type="entry name" value="Adenine nucleotide alpha hydrolases-like"/>
    <property type="match status" value="1"/>
</dbReference>
<dbReference type="AlphaFoldDB" id="A0A023BTZ6"/>
<accession>A0A023BTZ6</accession>
<reference evidence="2 3" key="1">
    <citation type="submission" date="2014-04" db="EMBL/GenBank/DDBJ databases">
        <title>Aquimarina sp. 22II-S11-z7 Genome Sequencing.</title>
        <authorList>
            <person name="Lai Q."/>
        </authorList>
    </citation>
    <scope>NUCLEOTIDE SEQUENCE [LARGE SCALE GENOMIC DNA]</scope>
    <source>
        <strain evidence="2 3">22II-S11-z7</strain>
    </source>
</reference>
<dbReference type="InterPro" id="IPR014729">
    <property type="entry name" value="Rossmann-like_a/b/a_fold"/>
</dbReference>
<dbReference type="RefSeq" id="WP_034242181.1">
    <property type="nucleotide sequence ID" value="NZ_AQRA01000005.1"/>
</dbReference>
<feature type="domain" description="UspA" evidence="1">
    <location>
        <begin position="11"/>
        <end position="140"/>
    </location>
</feature>
<protein>
    <recommendedName>
        <fullName evidence="1">UspA domain-containing protein</fullName>
    </recommendedName>
</protein>
<name>A0A023BTZ6_9FLAO</name>
<dbReference type="Proteomes" id="UP000023541">
    <property type="component" value="Unassembled WGS sequence"/>
</dbReference>
<gene>
    <name evidence="2" type="ORF">ATO12_16245</name>
</gene>
<evidence type="ECO:0000259" key="1">
    <source>
        <dbReference type="Pfam" id="PF00582"/>
    </source>
</evidence>
<dbReference type="CDD" id="cd00293">
    <property type="entry name" value="USP-like"/>
    <property type="match status" value="1"/>
</dbReference>
<dbReference type="EMBL" id="AQRA01000005">
    <property type="protein sequence ID" value="EZH73487.1"/>
    <property type="molecule type" value="Genomic_DNA"/>
</dbReference>
<evidence type="ECO:0000313" key="3">
    <source>
        <dbReference type="Proteomes" id="UP000023541"/>
    </source>
</evidence>
<evidence type="ECO:0000313" key="2">
    <source>
        <dbReference type="EMBL" id="EZH73487.1"/>
    </source>
</evidence>